<evidence type="ECO:0000313" key="1">
    <source>
        <dbReference type="EMBL" id="BAU75326.1"/>
    </source>
</evidence>
<organism evidence="1 2">
    <name type="scientific">Metapseudomonas furukawaii</name>
    <name type="common">Pseudomonas furukawaii</name>
    <dbReference type="NCBI Taxonomy" id="1149133"/>
    <lineage>
        <taxon>Bacteria</taxon>
        <taxon>Pseudomonadati</taxon>
        <taxon>Pseudomonadota</taxon>
        <taxon>Gammaproteobacteria</taxon>
        <taxon>Pseudomonadales</taxon>
        <taxon>Pseudomonadaceae</taxon>
        <taxon>Metapseudomonas</taxon>
    </lineage>
</organism>
<dbReference type="EMBL" id="AP014862">
    <property type="protein sequence ID" value="BAU75326.1"/>
    <property type="molecule type" value="Genomic_DNA"/>
</dbReference>
<evidence type="ECO:0000313" key="2">
    <source>
        <dbReference type="Proteomes" id="UP000218554"/>
    </source>
</evidence>
<reference evidence="1 2" key="2">
    <citation type="journal article" date="2017" name="Int. J. Syst. Evol. Microbiol.">
        <title>Pseudomonas furukawaii sp. nov., a polychlorinated biphenyl-degrading bacterium isolated from biphenyl-contaminated soil in Japan.</title>
        <authorList>
            <person name="Kimura N."/>
            <person name="Watanabe T."/>
            <person name="Suenaga H."/>
            <person name="Fujihara H."/>
            <person name="Futagami T."/>
            <person name="Goto M."/>
            <person name="Hanada S."/>
            <person name="Hirose J."/>
        </authorList>
    </citation>
    <scope>NUCLEOTIDE SEQUENCE [LARGE SCALE GENOMIC DNA]</scope>
    <source>
        <strain evidence="2">DSM 10086 / NBRC 110670 / KF707</strain>
    </source>
</reference>
<accession>A0AAD1FG89</accession>
<dbReference type="KEGG" id="pfuw:KF707C_36380"/>
<protein>
    <submittedName>
        <fullName evidence="1">Uncharacterized protein</fullName>
    </submittedName>
</protein>
<reference evidence="2" key="1">
    <citation type="submission" date="2015-05" db="EMBL/GenBank/DDBJ databases">
        <title>Draft genome sequencing of a biphenyl-degrading bacterium, Pseudomonas balearica KF707 (=NBRC110670).</title>
        <authorList>
            <person name="Kimura N."/>
            <person name="Hirose J."/>
            <person name="Watanabe T."/>
            <person name="Suenaga H."/>
            <person name="Fujihara H."/>
            <person name="Noguchi M."/>
            <person name="Hashimoto M."/>
            <person name="Shimodaira J."/>
            <person name="Tsuchikane K."/>
            <person name="Hosoyama A."/>
            <person name="Yamazoe A."/>
            <person name="Fujita N."/>
            <person name="Furukawa K."/>
        </authorList>
    </citation>
    <scope>NUCLEOTIDE SEQUENCE [LARGE SCALE GENOMIC DNA]</scope>
    <source>
        <strain evidence="2">DSM 10086 / NBRC 110670 / KF707</strain>
    </source>
</reference>
<gene>
    <name evidence="1" type="ORF">KF707C_36380</name>
</gene>
<dbReference type="AlphaFoldDB" id="A0AAD1FG89"/>
<sequence length="53" mass="5820">MVLLISFVLVHPEPGAGSGLTEADGVSGALPQIVDCWVRKSRRDYAFVYKKNK</sequence>
<keyword evidence="2" id="KW-1185">Reference proteome</keyword>
<name>A0AAD1FG89_METFU</name>
<proteinExistence type="predicted"/>
<dbReference type="Proteomes" id="UP000218554">
    <property type="component" value="Chromosome"/>
</dbReference>